<feature type="signal peptide" evidence="7">
    <location>
        <begin position="1"/>
        <end position="21"/>
    </location>
</feature>
<dbReference type="SMART" id="SM00078">
    <property type="entry name" value="IlGF"/>
    <property type="match status" value="1"/>
</dbReference>
<dbReference type="CDD" id="cd04366">
    <property type="entry name" value="IlGF_insulin_bombyxin_like"/>
    <property type="match status" value="1"/>
</dbReference>
<accession>A0AAU9TWV4</accession>
<keyword evidence="3" id="KW-0165">Cleavage on pair of basic residues</keyword>
<dbReference type="GO" id="GO:0005179">
    <property type="term" value="F:hormone activity"/>
    <property type="evidence" value="ECO:0007669"/>
    <property type="project" value="InterPro"/>
</dbReference>
<protein>
    <recommendedName>
        <fullName evidence="8">Insulin-like domain-containing protein</fullName>
    </recommendedName>
</protein>
<sequence>MNFKSSVGLLYFVTIASTCSGHVGEDIHLHQDLTPRVYCGRVLARALAYLCNDETLNDKRSDGTMYNAILAPYYKHRENSGSWPWMPQHKARAMGILSRGKRLIVNECCEKSCNINELLSYC</sequence>
<feature type="domain" description="Insulin-like" evidence="8">
    <location>
        <begin position="36"/>
        <end position="122"/>
    </location>
</feature>
<dbReference type="InterPro" id="IPR016179">
    <property type="entry name" value="Insulin-like"/>
</dbReference>
<gene>
    <name evidence="9" type="ORF">EEDITHA_LOCUS7483</name>
</gene>
<name>A0AAU9TWV4_EUPED</name>
<evidence type="ECO:0000313" key="10">
    <source>
        <dbReference type="Proteomes" id="UP001153954"/>
    </source>
</evidence>
<evidence type="ECO:0000256" key="7">
    <source>
        <dbReference type="SAM" id="SignalP"/>
    </source>
</evidence>
<dbReference type="InterPro" id="IPR022353">
    <property type="entry name" value="Insulin_CS"/>
</dbReference>
<evidence type="ECO:0000313" key="9">
    <source>
        <dbReference type="EMBL" id="CAH2091636.1"/>
    </source>
</evidence>
<comment type="subcellular location">
    <subcellularLocation>
        <location evidence="6">Secreted</location>
    </subcellularLocation>
</comment>
<comment type="caution">
    <text evidence="9">The sequence shown here is derived from an EMBL/GenBank/DDBJ whole genome shotgun (WGS) entry which is preliminary data.</text>
</comment>
<evidence type="ECO:0000256" key="1">
    <source>
        <dbReference type="ARBA" id="ARBA00009034"/>
    </source>
</evidence>
<evidence type="ECO:0000259" key="8">
    <source>
        <dbReference type="SMART" id="SM00078"/>
    </source>
</evidence>
<proteinExistence type="inferred from homology"/>
<dbReference type="Pfam" id="PF00049">
    <property type="entry name" value="Insulin"/>
    <property type="match status" value="1"/>
</dbReference>
<dbReference type="PANTHER" id="PTHR13647:SF4">
    <property type="entry name" value="INSULIN-LIKE PEPTIDE 1-RELATED"/>
    <property type="match status" value="1"/>
</dbReference>
<dbReference type="PRINTS" id="PR00276">
    <property type="entry name" value="INSULINFAMLY"/>
</dbReference>
<reference evidence="9" key="1">
    <citation type="submission" date="2022-03" db="EMBL/GenBank/DDBJ databases">
        <authorList>
            <person name="Tunstrom K."/>
        </authorList>
    </citation>
    <scope>NUCLEOTIDE SEQUENCE</scope>
</reference>
<dbReference type="Proteomes" id="UP001153954">
    <property type="component" value="Unassembled WGS sequence"/>
</dbReference>
<dbReference type="PANTHER" id="PTHR13647">
    <property type="entry name" value="INSULIN-LIKE PEPTIDE 2-RELATED"/>
    <property type="match status" value="1"/>
</dbReference>
<comment type="similarity">
    <text evidence="1 6">Belongs to the insulin family.</text>
</comment>
<dbReference type="InterPro" id="IPR036438">
    <property type="entry name" value="Insulin-like_sf"/>
</dbReference>
<dbReference type="PROSITE" id="PS00262">
    <property type="entry name" value="INSULIN"/>
    <property type="match status" value="1"/>
</dbReference>
<evidence type="ECO:0000256" key="5">
    <source>
        <dbReference type="ARBA" id="ARBA00023157"/>
    </source>
</evidence>
<organism evidence="9 10">
    <name type="scientific">Euphydryas editha</name>
    <name type="common">Edith's checkerspot</name>
    <dbReference type="NCBI Taxonomy" id="104508"/>
    <lineage>
        <taxon>Eukaryota</taxon>
        <taxon>Metazoa</taxon>
        <taxon>Ecdysozoa</taxon>
        <taxon>Arthropoda</taxon>
        <taxon>Hexapoda</taxon>
        <taxon>Insecta</taxon>
        <taxon>Pterygota</taxon>
        <taxon>Neoptera</taxon>
        <taxon>Endopterygota</taxon>
        <taxon>Lepidoptera</taxon>
        <taxon>Glossata</taxon>
        <taxon>Ditrysia</taxon>
        <taxon>Papilionoidea</taxon>
        <taxon>Nymphalidae</taxon>
        <taxon>Nymphalinae</taxon>
        <taxon>Euphydryas</taxon>
    </lineage>
</organism>
<dbReference type="EMBL" id="CAKOGL010000011">
    <property type="protein sequence ID" value="CAH2091636.1"/>
    <property type="molecule type" value="Genomic_DNA"/>
</dbReference>
<comment type="subunit">
    <text evidence="2">Heterodimer of a B chain and an A chain linked by two disulfide bonds.</text>
</comment>
<evidence type="ECO:0000256" key="6">
    <source>
        <dbReference type="RuleBase" id="RU000406"/>
    </source>
</evidence>
<keyword evidence="5" id="KW-1015">Disulfide bond</keyword>
<feature type="chain" id="PRO_5043448782" description="Insulin-like domain-containing protein" evidence="7">
    <location>
        <begin position="22"/>
        <end position="122"/>
    </location>
</feature>
<evidence type="ECO:0000256" key="4">
    <source>
        <dbReference type="ARBA" id="ARBA00022729"/>
    </source>
</evidence>
<evidence type="ECO:0000256" key="2">
    <source>
        <dbReference type="ARBA" id="ARBA00011207"/>
    </source>
</evidence>
<evidence type="ECO:0000256" key="3">
    <source>
        <dbReference type="ARBA" id="ARBA00022685"/>
    </source>
</evidence>
<dbReference type="InterPro" id="IPR022352">
    <property type="entry name" value="Ins/IGF/rlx"/>
</dbReference>
<keyword evidence="6" id="KW-0964">Secreted</keyword>
<keyword evidence="10" id="KW-1185">Reference proteome</keyword>
<keyword evidence="4 7" id="KW-0732">Signal</keyword>
<dbReference type="SUPFAM" id="SSF56994">
    <property type="entry name" value="Insulin-like"/>
    <property type="match status" value="1"/>
</dbReference>
<dbReference type="AlphaFoldDB" id="A0AAU9TWV4"/>
<dbReference type="GO" id="GO:0005576">
    <property type="term" value="C:extracellular region"/>
    <property type="evidence" value="ECO:0007669"/>
    <property type="project" value="UniProtKB-SubCell"/>
</dbReference>
<dbReference type="Gene3D" id="1.10.100.10">
    <property type="entry name" value="Insulin-like"/>
    <property type="match status" value="1"/>
</dbReference>